<dbReference type="SUPFAM" id="SSF102198">
    <property type="entry name" value="Putative cyclase"/>
    <property type="match status" value="1"/>
</dbReference>
<dbReference type="Gene3D" id="3.50.30.50">
    <property type="entry name" value="Putative cyclase"/>
    <property type="match status" value="1"/>
</dbReference>
<sequence length="270" mass="29650">MSSTTFSVVCFISMSVFYACVVQAGKRQILDMSYEISEDTPQFPGDPPFEFTILYREYIFPDTYLELNKFCAVDHIGTHMDAPSHFFEGGERIQDISLDRLIGKAVKIDIKAKADADSDAELTVADLQAWENDNGRIRKDSIVIVYTGWGSRYPDRLSYYGTLAMDGTGLHYPGIHPDAAQFLVDRKVTSVGIDTPSVDHGPSHSYATHKIFTSSGVIGLENVANVDQLPSEGATIYAIPLKIKDGSGSPSRIFAIWWPGNTSSGGNSEC</sequence>
<dbReference type="Pfam" id="PF04199">
    <property type="entry name" value="Cyclase"/>
    <property type="match status" value="1"/>
</dbReference>
<dbReference type="Proteomes" id="UP000694865">
    <property type="component" value="Unplaced"/>
</dbReference>
<comment type="similarity">
    <text evidence="1">Belongs to the Cyclase 1 superfamily.</text>
</comment>
<feature type="chain" id="PRO_5045115082" evidence="2">
    <location>
        <begin position="25"/>
        <end position="270"/>
    </location>
</feature>
<gene>
    <name evidence="4" type="primary">LOC100372151</name>
</gene>
<evidence type="ECO:0000256" key="1">
    <source>
        <dbReference type="ARBA" id="ARBA00007865"/>
    </source>
</evidence>
<evidence type="ECO:0000313" key="4">
    <source>
        <dbReference type="RefSeq" id="XP_002731625.1"/>
    </source>
</evidence>
<reference evidence="4" key="1">
    <citation type="submission" date="2025-08" db="UniProtKB">
        <authorList>
            <consortium name="RefSeq"/>
        </authorList>
    </citation>
    <scope>IDENTIFICATION</scope>
    <source>
        <tissue evidence="4">Testes</tissue>
    </source>
</reference>
<evidence type="ECO:0000256" key="2">
    <source>
        <dbReference type="SAM" id="SignalP"/>
    </source>
</evidence>
<protein>
    <submittedName>
        <fullName evidence="4">Uncharacterized protein LOC100372151</fullName>
    </submittedName>
</protein>
<name>A0ABM0GK43_SACKO</name>
<evidence type="ECO:0000313" key="3">
    <source>
        <dbReference type="Proteomes" id="UP000694865"/>
    </source>
</evidence>
<keyword evidence="3" id="KW-1185">Reference proteome</keyword>
<dbReference type="PANTHER" id="PTHR31118:SF12">
    <property type="entry name" value="CYCLASE-LIKE PROTEIN 2"/>
    <property type="match status" value="1"/>
</dbReference>
<organism evidence="3 4">
    <name type="scientific">Saccoglossus kowalevskii</name>
    <name type="common">Acorn worm</name>
    <dbReference type="NCBI Taxonomy" id="10224"/>
    <lineage>
        <taxon>Eukaryota</taxon>
        <taxon>Metazoa</taxon>
        <taxon>Hemichordata</taxon>
        <taxon>Enteropneusta</taxon>
        <taxon>Harrimaniidae</taxon>
        <taxon>Saccoglossus</taxon>
    </lineage>
</organism>
<feature type="signal peptide" evidence="2">
    <location>
        <begin position="1"/>
        <end position="24"/>
    </location>
</feature>
<keyword evidence="2" id="KW-0732">Signal</keyword>
<proteinExistence type="inferred from homology"/>
<dbReference type="InterPro" id="IPR007325">
    <property type="entry name" value="KFase/CYL"/>
</dbReference>
<dbReference type="RefSeq" id="XP_002731625.1">
    <property type="nucleotide sequence ID" value="XM_002731579.2"/>
</dbReference>
<dbReference type="PANTHER" id="PTHR31118">
    <property type="entry name" value="CYCLASE-LIKE PROTEIN 2"/>
    <property type="match status" value="1"/>
</dbReference>
<dbReference type="GeneID" id="100372151"/>
<accession>A0ABM0GK43</accession>
<dbReference type="InterPro" id="IPR037175">
    <property type="entry name" value="KFase_sf"/>
</dbReference>